<dbReference type="InterPro" id="IPR001173">
    <property type="entry name" value="Glyco_trans_2-like"/>
</dbReference>
<sequence>MKHLLTEIVPVVVTYNPAEPTLTANLTALLSQVQYVVIVDNDSTCDVADIIGHLDKKQHDRINLIKLQHNDGLSSAFNIGIASAHKLNAAFVLLMDQDSIPESDMVKKLHDAYFHLENQGISVAAVGPRYRNPVSGQLSHFVRANRFRLTQVLCHEDRTDYPRADFLISSGMLIAIRTLDKVGDMDAKLFIDHIDTEWCYRAQSSGFSLYGVCNAFMQHTLGDKQIRIWWGRWRNIPFHQPFRYYYIFRNSSLLWQRTYMPVAWKQADMLRILYILLFFTLFSSNRIANLRMMIKGLWDGLNNRSGKL</sequence>
<keyword evidence="2" id="KW-0328">Glycosyltransferase</keyword>
<dbReference type="EMBL" id="FMWO01000048">
    <property type="protein sequence ID" value="SCZ85553.1"/>
    <property type="molecule type" value="Genomic_DNA"/>
</dbReference>
<dbReference type="InterPro" id="IPR006446">
    <property type="entry name" value="RhaTrfase"/>
</dbReference>
<organism evidence="5 6">
    <name type="scientific">Nitrosomonas mobilis</name>
    <dbReference type="NCBI Taxonomy" id="51642"/>
    <lineage>
        <taxon>Bacteria</taxon>
        <taxon>Pseudomonadati</taxon>
        <taxon>Pseudomonadota</taxon>
        <taxon>Betaproteobacteria</taxon>
        <taxon>Nitrosomonadales</taxon>
        <taxon>Nitrosomonadaceae</taxon>
        <taxon>Nitrosomonas</taxon>
    </lineage>
</organism>
<reference evidence="5 6" key="1">
    <citation type="submission" date="2016-10" db="EMBL/GenBank/DDBJ databases">
        <authorList>
            <person name="de Groot N.N."/>
        </authorList>
    </citation>
    <scope>NUCLEOTIDE SEQUENCE [LARGE SCALE GENOMIC DNA]</scope>
    <source>
        <strain evidence="5">1</strain>
    </source>
</reference>
<keyword evidence="3 5" id="KW-0808">Transferase</keyword>
<dbReference type="GO" id="GO:0016757">
    <property type="term" value="F:glycosyltransferase activity"/>
    <property type="evidence" value="ECO:0007669"/>
    <property type="project" value="UniProtKB-KW"/>
</dbReference>
<protein>
    <submittedName>
        <fullName evidence="5">Rhamnosyltransferase</fullName>
    </submittedName>
</protein>
<comment type="similarity">
    <text evidence="1">Belongs to the glycosyltransferase 2 family.</text>
</comment>
<evidence type="ECO:0000256" key="1">
    <source>
        <dbReference type="ARBA" id="ARBA00006739"/>
    </source>
</evidence>
<dbReference type="OrthoDB" id="9771846at2"/>
<dbReference type="Gene3D" id="3.90.550.10">
    <property type="entry name" value="Spore Coat Polysaccharide Biosynthesis Protein SpsA, Chain A"/>
    <property type="match status" value="1"/>
</dbReference>
<dbReference type="CDD" id="cd02526">
    <property type="entry name" value="GT2_RfbF_like"/>
    <property type="match status" value="1"/>
</dbReference>
<evidence type="ECO:0000313" key="6">
    <source>
        <dbReference type="Proteomes" id="UP000198729"/>
    </source>
</evidence>
<dbReference type="PANTHER" id="PTHR43179:SF12">
    <property type="entry name" value="GALACTOFURANOSYLTRANSFERASE GLFT2"/>
    <property type="match status" value="1"/>
</dbReference>
<name>A0A1G5SEC9_9PROT</name>
<dbReference type="STRING" id="51642.NSMM_400031"/>
<dbReference type="Proteomes" id="UP000198729">
    <property type="component" value="Unassembled WGS sequence"/>
</dbReference>
<evidence type="ECO:0000256" key="3">
    <source>
        <dbReference type="ARBA" id="ARBA00022679"/>
    </source>
</evidence>
<feature type="domain" description="Glycosyltransferase 2-like" evidence="4">
    <location>
        <begin position="11"/>
        <end position="140"/>
    </location>
</feature>
<accession>A0A1G5SEC9</accession>
<gene>
    <name evidence="5" type="ORF">NSMM_400031</name>
</gene>
<evidence type="ECO:0000313" key="5">
    <source>
        <dbReference type="EMBL" id="SCZ85553.1"/>
    </source>
</evidence>
<dbReference type="NCBIfam" id="TIGR01556">
    <property type="entry name" value="rhamnosyltran"/>
    <property type="match status" value="1"/>
</dbReference>
<keyword evidence="6" id="KW-1185">Reference proteome</keyword>
<dbReference type="RefSeq" id="WP_090285955.1">
    <property type="nucleotide sequence ID" value="NZ_FMWO01000048.1"/>
</dbReference>
<proteinExistence type="inferred from homology"/>
<dbReference type="InterPro" id="IPR029044">
    <property type="entry name" value="Nucleotide-diphossugar_trans"/>
</dbReference>
<dbReference type="PANTHER" id="PTHR43179">
    <property type="entry name" value="RHAMNOSYLTRANSFERASE WBBL"/>
    <property type="match status" value="1"/>
</dbReference>
<dbReference type="AlphaFoldDB" id="A0A1G5SEC9"/>
<evidence type="ECO:0000256" key="2">
    <source>
        <dbReference type="ARBA" id="ARBA00022676"/>
    </source>
</evidence>
<evidence type="ECO:0000259" key="4">
    <source>
        <dbReference type="Pfam" id="PF00535"/>
    </source>
</evidence>
<dbReference type="SUPFAM" id="SSF53448">
    <property type="entry name" value="Nucleotide-diphospho-sugar transferases"/>
    <property type="match status" value="1"/>
</dbReference>
<dbReference type="Pfam" id="PF00535">
    <property type="entry name" value="Glycos_transf_2"/>
    <property type="match status" value="1"/>
</dbReference>